<dbReference type="RefSeq" id="WP_072904124.1">
    <property type="nucleotide sequence ID" value="NZ_FRAD01000020.1"/>
</dbReference>
<dbReference type="UniPathway" id="UPA00996">
    <property type="reaction ID" value="UER00366"/>
</dbReference>
<dbReference type="InterPro" id="IPR036393">
    <property type="entry name" value="AceGlu_kinase-like_sf"/>
</dbReference>
<gene>
    <name evidence="11" type="ORF">SAMN02745248_02194</name>
</gene>
<evidence type="ECO:0000259" key="10">
    <source>
        <dbReference type="Pfam" id="PF00696"/>
    </source>
</evidence>
<comment type="similarity">
    <text evidence="2 9">Belongs to the carbamate kinase family.</text>
</comment>
<sequence length="314" mass="33489">MKIVLALGGNALQADPKDKSAEAQLKTCKETAKSVVDLVEAGHTVTVVHGNGPQVGQIVASLEAAHKQDASNVLFPFDVCGSFSQGYIGYHLQNAIGEEMAKRGINKNVATVITQVVVDKDDKGFQNPTKPIGSFFTAEEAKKLEEEKGYVMKEDAGRGYRRVVASPKPVDIIEKETITELVNKGNVVIACGGGGIPVVREGNSVTGVAAVIDKDFAAEKLAEILEADALFILTAVDRVCVNFNKPDQKSLETMNLEEVDKYIAEGQFAPGSMLPKVEACKKFVQNDKTKTAIIASLENARAALKGESGTKIIG</sequence>
<dbReference type="GO" id="GO:0019546">
    <property type="term" value="P:L-arginine deiminase pathway"/>
    <property type="evidence" value="ECO:0007669"/>
    <property type="project" value="TreeGrafter"/>
</dbReference>
<evidence type="ECO:0000256" key="2">
    <source>
        <dbReference type="ARBA" id="ARBA00011066"/>
    </source>
</evidence>
<evidence type="ECO:0000256" key="8">
    <source>
        <dbReference type="NCBIfam" id="TIGR00746"/>
    </source>
</evidence>
<keyword evidence="12" id="KW-1185">Reference proteome</keyword>
<dbReference type="GO" id="GO:0005829">
    <property type="term" value="C:cytosol"/>
    <property type="evidence" value="ECO:0007669"/>
    <property type="project" value="TreeGrafter"/>
</dbReference>
<organism evidence="11 12">
    <name type="scientific">Hathewaya proteolytica DSM 3090</name>
    <dbReference type="NCBI Taxonomy" id="1121331"/>
    <lineage>
        <taxon>Bacteria</taxon>
        <taxon>Bacillati</taxon>
        <taxon>Bacillota</taxon>
        <taxon>Clostridia</taxon>
        <taxon>Eubacteriales</taxon>
        <taxon>Clostridiaceae</taxon>
        <taxon>Hathewaya</taxon>
    </lineage>
</organism>
<dbReference type="SUPFAM" id="SSF53633">
    <property type="entry name" value="Carbamate kinase-like"/>
    <property type="match status" value="1"/>
</dbReference>
<accession>A0A1M6R451</accession>
<dbReference type="NCBIfam" id="TIGR00746">
    <property type="entry name" value="arcC"/>
    <property type="match status" value="1"/>
</dbReference>
<dbReference type="OrthoDB" id="9766717at2"/>
<proteinExistence type="inferred from homology"/>
<evidence type="ECO:0000256" key="4">
    <source>
        <dbReference type="ARBA" id="ARBA00022503"/>
    </source>
</evidence>
<dbReference type="CDD" id="cd04235">
    <property type="entry name" value="AAK_CK"/>
    <property type="match status" value="1"/>
</dbReference>
<dbReference type="FunFam" id="3.40.1160.10:FF:000007">
    <property type="entry name" value="Carbamate kinase"/>
    <property type="match status" value="1"/>
</dbReference>
<evidence type="ECO:0000256" key="9">
    <source>
        <dbReference type="PIRNR" id="PIRNR000723"/>
    </source>
</evidence>
<dbReference type="PIRSF" id="PIRSF000723">
    <property type="entry name" value="Carbamate_kin"/>
    <property type="match status" value="1"/>
</dbReference>
<dbReference type="Proteomes" id="UP000183952">
    <property type="component" value="Unassembled WGS sequence"/>
</dbReference>
<evidence type="ECO:0000313" key="11">
    <source>
        <dbReference type="EMBL" id="SHK27203.1"/>
    </source>
</evidence>
<dbReference type="PANTHER" id="PTHR30409:SF1">
    <property type="entry name" value="CARBAMATE KINASE-RELATED"/>
    <property type="match status" value="1"/>
</dbReference>
<comment type="catalytic activity">
    <reaction evidence="7">
        <text>hydrogencarbonate + NH4(+) + ATP = carbamoyl phosphate + ADP + H2O + H(+)</text>
        <dbReference type="Rhea" id="RHEA:10152"/>
        <dbReference type="ChEBI" id="CHEBI:15377"/>
        <dbReference type="ChEBI" id="CHEBI:15378"/>
        <dbReference type="ChEBI" id="CHEBI:17544"/>
        <dbReference type="ChEBI" id="CHEBI:28938"/>
        <dbReference type="ChEBI" id="CHEBI:30616"/>
        <dbReference type="ChEBI" id="CHEBI:58228"/>
        <dbReference type="ChEBI" id="CHEBI:456216"/>
        <dbReference type="EC" id="2.7.2.2"/>
    </reaction>
</comment>
<comment type="pathway">
    <text evidence="1">Metabolic intermediate metabolism; carbamoyl phosphate degradation; CO(2) and NH(3) from carbamoyl phosphate: step 1/1.</text>
</comment>
<evidence type="ECO:0000256" key="5">
    <source>
        <dbReference type="ARBA" id="ARBA00022679"/>
    </source>
</evidence>
<dbReference type="PRINTS" id="PR01469">
    <property type="entry name" value="CARBMTKINASE"/>
</dbReference>
<feature type="domain" description="Aspartate/glutamate/uridylate kinase" evidence="10">
    <location>
        <begin position="1"/>
        <end position="294"/>
    </location>
</feature>
<dbReference type="STRING" id="1121331.SAMN02745248_02194"/>
<evidence type="ECO:0000256" key="1">
    <source>
        <dbReference type="ARBA" id="ARBA00005118"/>
    </source>
</evidence>
<dbReference type="EMBL" id="FRAD01000020">
    <property type="protein sequence ID" value="SHK27203.1"/>
    <property type="molecule type" value="Genomic_DNA"/>
</dbReference>
<dbReference type="PANTHER" id="PTHR30409">
    <property type="entry name" value="CARBAMATE KINASE"/>
    <property type="match status" value="1"/>
</dbReference>
<dbReference type="GO" id="GO:0008804">
    <property type="term" value="F:carbamate kinase activity"/>
    <property type="evidence" value="ECO:0007669"/>
    <property type="project" value="UniProtKB-UniRule"/>
</dbReference>
<evidence type="ECO:0000256" key="3">
    <source>
        <dbReference type="ARBA" id="ARBA00013070"/>
    </source>
</evidence>
<evidence type="ECO:0000256" key="6">
    <source>
        <dbReference type="ARBA" id="ARBA00022777"/>
    </source>
</evidence>
<keyword evidence="6 9" id="KW-0418">Kinase</keyword>
<dbReference type="InterPro" id="IPR003964">
    <property type="entry name" value="Carb_kinase"/>
</dbReference>
<keyword evidence="4" id="KW-0056">Arginine metabolism</keyword>
<name>A0A1M6R451_9CLOT</name>
<keyword evidence="5 9" id="KW-0808">Transferase</keyword>
<protein>
    <recommendedName>
        <fullName evidence="3 8">Carbamate kinase</fullName>
    </recommendedName>
</protein>
<dbReference type="InterPro" id="IPR001048">
    <property type="entry name" value="Asp/Glu/Uridylate_kinase"/>
</dbReference>
<dbReference type="Gene3D" id="3.40.1160.10">
    <property type="entry name" value="Acetylglutamate kinase-like"/>
    <property type="match status" value="1"/>
</dbReference>
<evidence type="ECO:0000256" key="7">
    <source>
        <dbReference type="ARBA" id="ARBA00048467"/>
    </source>
</evidence>
<dbReference type="Pfam" id="PF00696">
    <property type="entry name" value="AA_kinase"/>
    <property type="match status" value="1"/>
</dbReference>
<dbReference type="AlphaFoldDB" id="A0A1M6R451"/>
<dbReference type="NCBIfam" id="NF009007">
    <property type="entry name" value="PRK12352.1"/>
    <property type="match status" value="1"/>
</dbReference>
<evidence type="ECO:0000313" key="12">
    <source>
        <dbReference type="Proteomes" id="UP000183952"/>
    </source>
</evidence>
<reference evidence="11 12" key="1">
    <citation type="submission" date="2016-11" db="EMBL/GenBank/DDBJ databases">
        <authorList>
            <person name="Jaros S."/>
            <person name="Januszkiewicz K."/>
            <person name="Wedrychowicz H."/>
        </authorList>
    </citation>
    <scope>NUCLEOTIDE SEQUENCE [LARGE SCALE GENOMIC DNA]</scope>
    <source>
        <strain evidence="11 12">DSM 3090</strain>
    </source>
</reference>